<dbReference type="AlphaFoldDB" id="A0A068R2Y6"/>
<dbReference type="Proteomes" id="UP000032735">
    <property type="component" value="Chromosome"/>
</dbReference>
<organism evidence="1 2">
    <name type="scientific">Xenorhabdus poinarii G6</name>
    <dbReference type="NCBI Taxonomy" id="1354304"/>
    <lineage>
        <taxon>Bacteria</taxon>
        <taxon>Pseudomonadati</taxon>
        <taxon>Pseudomonadota</taxon>
        <taxon>Gammaproteobacteria</taxon>
        <taxon>Enterobacterales</taxon>
        <taxon>Morganellaceae</taxon>
        <taxon>Xenorhabdus</taxon>
    </lineage>
</organism>
<gene>
    <name evidence="1" type="ORF">XPG1_1576</name>
</gene>
<dbReference type="KEGG" id="xpo:XPG1_1576"/>
<keyword evidence="2" id="KW-1185">Reference proteome</keyword>
<sequence length="40" mass="4811">MRANDVNEKYVAYKRSHCIELILLIQSLYDDYTQQIGQYD</sequence>
<dbReference type="HOGENOM" id="CLU_3298855_0_0_6"/>
<dbReference type="EMBL" id="FO704551">
    <property type="protein sequence ID" value="CDG21231.1"/>
    <property type="molecule type" value="Genomic_DNA"/>
</dbReference>
<protein>
    <submittedName>
        <fullName evidence="1">Uncharacterized protein</fullName>
    </submittedName>
</protein>
<evidence type="ECO:0000313" key="2">
    <source>
        <dbReference type="Proteomes" id="UP000032735"/>
    </source>
</evidence>
<proteinExistence type="predicted"/>
<dbReference type="STRING" id="1354304.XPG1_1576"/>
<reference evidence="1 2" key="1">
    <citation type="submission" date="2013-07" db="EMBL/GenBank/DDBJ databases">
        <authorList>
            <person name="Genoscope - CEA"/>
        </authorList>
    </citation>
    <scope>NUCLEOTIDE SEQUENCE [LARGE SCALE GENOMIC DNA]</scope>
    <source>
        <strain evidence="1 2">G6</strain>
    </source>
</reference>
<evidence type="ECO:0000313" key="1">
    <source>
        <dbReference type="EMBL" id="CDG21231.1"/>
    </source>
</evidence>
<name>A0A068R2Y6_9GAMM</name>
<accession>A0A068R2Y6</accession>